<evidence type="ECO:0008006" key="4">
    <source>
        <dbReference type="Google" id="ProtNLM"/>
    </source>
</evidence>
<organism evidence="2 3">
    <name type="scientific">Desulfamplus magnetovallimortis</name>
    <dbReference type="NCBI Taxonomy" id="1246637"/>
    <lineage>
        <taxon>Bacteria</taxon>
        <taxon>Pseudomonadati</taxon>
        <taxon>Thermodesulfobacteriota</taxon>
        <taxon>Desulfobacteria</taxon>
        <taxon>Desulfobacterales</taxon>
        <taxon>Desulfobacteraceae</taxon>
        <taxon>Desulfamplus</taxon>
    </lineage>
</organism>
<evidence type="ECO:0000256" key="1">
    <source>
        <dbReference type="SAM" id="Phobius"/>
    </source>
</evidence>
<dbReference type="EMBL" id="FWEV01000027">
    <property type="protein sequence ID" value="SLM28028.1"/>
    <property type="molecule type" value="Genomic_DNA"/>
</dbReference>
<gene>
    <name evidence="2" type="ORF">MTBBW1_1220028</name>
</gene>
<sequence length="243" mass="27494">MQMGKMVRVSSLLLIVLNILMALGSVWIFMRMTPAIQVIIERNEHSLQACEEMLASLSLILAESENNVDKENKSGNENKADNENKIHHEKQEKLFLRFESALERAMSNITEKEEPTALDAISLSYKDAFWGDVGAVKNTVEGVVLLGKINRQAMIQEDLRAQQFGRAGAWTIVFMAIAVFVAGMIFNRYLRLRLIKPLEEMDSVIRARNSGDMLRRCSGNNLTDDFRKLFNGINDIFDSRHGG</sequence>
<accession>A0A1W1H6N0</accession>
<proteinExistence type="predicted"/>
<keyword evidence="1" id="KW-1133">Transmembrane helix</keyword>
<protein>
    <recommendedName>
        <fullName evidence="4">HAMP domain-containing protein</fullName>
    </recommendedName>
</protein>
<dbReference type="AlphaFoldDB" id="A0A1W1H6N0"/>
<feature type="transmembrane region" description="Helical" evidence="1">
    <location>
        <begin position="167"/>
        <end position="186"/>
    </location>
</feature>
<dbReference type="STRING" id="1246637.MTBBW1_1220028"/>
<evidence type="ECO:0000313" key="3">
    <source>
        <dbReference type="Proteomes" id="UP000191931"/>
    </source>
</evidence>
<name>A0A1W1H6N0_9BACT</name>
<keyword evidence="3" id="KW-1185">Reference proteome</keyword>
<evidence type="ECO:0000313" key="2">
    <source>
        <dbReference type="EMBL" id="SLM28028.1"/>
    </source>
</evidence>
<dbReference type="Proteomes" id="UP000191931">
    <property type="component" value="Unassembled WGS sequence"/>
</dbReference>
<feature type="transmembrane region" description="Helical" evidence="1">
    <location>
        <begin position="12"/>
        <end position="30"/>
    </location>
</feature>
<dbReference type="RefSeq" id="WP_080804400.1">
    <property type="nucleotide sequence ID" value="NZ_LT828546.1"/>
</dbReference>
<keyword evidence="1" id="KW-0812">Transmembrane</keyword>
<reference evidence="2 3" key="1">
    <citation type="submission" date="2017-03" db="EMBL/GenBank/DDBJ databases">
        <authorList>
            <person name="Afonso C.L."/>
            <person name="Miller P.J."/>
            <person name="Scott M.A."/>
            <person name="Spackman E."/>
            <person name="Goraichik I."/>
            <person name="Dimitrov K.M."/>
            <person name="Suarez D.L."/>
            <person name="Swayne D.E."/>
        </authorList>
    </citation>
    <scope>NUCLEOTIDE SEQUENCE [LARGE SCALE GENOMIC DNA]</scope>
    <source>
        <strain evidence="2">PRJEB14757</strain>
    </source>
</reference>
<keyword evidence="1" id="KW-0472">Membrane</keyword>
<dbReference type="OrthoDB" id="9816090at2"/>